<protein>
    <recommendedName>
        <fullName evidence="3">DUF3060 domain-containing protein</fullName>
    </recommendedName>
</protein>
<accession>A0ABV6IFB7</accession>
<comment type="caution">
    <text evidence="1">The sequence shown here is derived from an EMBL/GenBank/DDBJ whole genome shotgun (WGS) entry which is preliminary data.</text>
</comment>
<dbReference type="EMBL" id="JBHLXJ010000013">
    <property type="protein sequence ID" value="MFC0350530.1"/>
    <property type="molecule type" value="Genomic_DNA"/>
</dbReference>
<gene>
    <name evidence="1" type="ORF">ACFFJH_11975</name>
</gene>
<keyword evidence="2" id="KW-1185">Reference proteome</keyword>
<name>A0ABV6IFB7_9BURK</name>
<evidence type="ECO:0000313" key="1">
    <source>
        <dbReference type="EMBL" id="MFC0350530.1"/>
    </source>
</evidence>
<reference evidence="1 2" key="1">
    <citation type="submission" date="2024-09" db="EMBL/GenBank/DDBJ databases">
        <authorList>
            <person name="Sun Q."/>
            <person name="Mori K."/>
        </authorList>
    </citation>
    <scope>NUCLEOTIDE SEQUENCE [LARGE SCALE GENOMIC DNA]</scope>
    <source>
        <strain evidence="1 2">CCM 8677</strain>
    </source>
</reference>
<dbReference type="RefSeq" id="WP_390212908.1">
    <property type="nucleotide sequence ID" value="NZ_JBHLXJ010000013.1"/>
</dbReference>
<proteinExistence type="predicted"/>
<evidence type="ECO:0008006" key="3">
    <source>
        <dbReference type="Google" id="ProtNLM"/>
    </source>
</evidence>
<dbReference type="Proteomes" id="UP001589844">
    <property type="component" value="Unassembled WGS sequence"/>
</dbReference>
<organism evidence="1 2">
    <name type="scientific">Undibacterium danionis</name>
    <dbReference type="NCBI Taxonomy" id="1812100"/>
    <lineage>
        <taxon>Bacteria</taxon>
        <taxon>Pseudomonadati</taxon>
        <taxon>Pseudomonadota</taxon>
        <taxon>Betaproteobacteria</taxon>
        <taxon>Burkholderiales</taxon>
        <taxon>Oxalobacteraceae</taxon>
        <taxon>Undibacterium</taxon>
    </lineage>
</organism>
<evidence type="ECO:0000313" key="2">
    <source>
        <dbReference type="Proteomes" id="UP001589844"/>
    </source>
</evidence>
<sequence length="140" mass="15139">MRNLSLRNSALRSDLPSLSRFMTVVFIALASLMLSACGSSGHVDDRGHEVLVDGHKLDSIINKSGRYNVYITGTSNNIVISDKNQVGRIRVTGVNNDLTIRAGATVDQIDLEGEGNTLYVPKGLISRISKSGIGNKIIER</sequence>